<accession>A0A2S4WFD2</accession>
<name>A0A2S4WFD2_9BASI</name>
<evidence type="ECO:0000313" key="2">
    <source>
        <dbReference type="EMBL" id="POW20484.1"/>
    </source>
</evidence>
<dbReference type="OrthoDB" id="2508656at2759"/>
<evidence type="ECO:0000256" key="1">
    <source>
        <dbReference type="SAM" id="Phobius"/>
    </source>
</evidence>
<reference evidence="3" key="3">
    <citation type="journal article" date="2018" name="Mol. Plant Microbe Interact.">
        <title>Genome sequence resources for the wheat stripe rust pathogen (Puccinia striiformis f. sp. tritici) and the barley stripe rust pathogen (Puccinia striiformis f. sp. hordei).</title>
        <authorList>
            <person name="Xia C."/>
            <person name="Wang M."/>
            <person name="Yin C."/>
            <person name="Cornejo O.E."/>
            <person name="Hulbert S.H."/>
            <person name="Chen X."/>
        </authorList>
    </citation>
    <scope>NUCLEOTIDE SEQUENCE [LARGE SCALE GENOMIC DNA]</scope>
    <source>
        <strain evidence="3">93TX-2</strain>
    </source>
</reference>
<feature type="transmembrane region" description="Helical" evidence="1">
    <location>
        <begin position="48"/>
        <end position="72"/>
    </location>
</feature>
<keyword evidence="1" id="KW-0472">Membrane</keyword>
<keyword evidence="1" id="KW-1133">Transmembrane helix</keyword>
<proteinExistence type="predicted"/>
<dbReference type="VEuPathDB" id="FungiDB:PSHT_03480"/>
<reference evidence="3" key="2">
    <citation type="journal article" date="2018" name="BMC Genomics">
        <title>Genomic insights into host adaptation between the wheat stripe rust pathogen (Puccinia striiformis f. sp. tritici) and the barley stripe rust pathogen (Puccinia striiformis f. sp. hordei).</title>
        <authorList>
            <person name="Xia C."/>
            <person name="Wang M."/>
            <person name="Yin C."/>
            <person name="Cornejo O.E."/>
            <person name="Hulbert S.H."/>
            <person name="Chen X."/>
        </authorList>
    </citation>
    <scope>NUCLEOTIDE SEQUENCE [LARGE SCALE GENOMIC DNA]</scope>
    <source>
        <strain evidence="3">93TX-2</strain>
    </source>
</reference>
<sequence>MVEFYTELQIHILGAEFFTSRRSIIPDLEFLTSGWDVRHFHRSIKGVIILPFLCLILLTYRILMSLLTALLLKIGNRLSIRYYHIRKTLPSTQLSGRFTEICEEFRRPGSWGGRSLSSALSHAGLDMTM</sequence>
<organism evidence="2 3">
    <name type="scientific">Puccinia striiformis</name>
    <dbReference type="NCBI Taxonomy" id="27350"/>
    <lineage>
        <taxon>Eukaryota</taxon>
        <taxon>Fungi</taxon>
        <taxon>Dikarya</taxon>
        <taxon>Basidiomycota</taxon>
        <taxon>Pucciniomycotina</taxon>
        <taxon>Pucciniomycetes</taxon>
        <taxon>Pucciniales</taxon>
        <taxon>Pucciniaceae</taxon>
        <taxon>Puccinia</taxon>
    </lineage>
</organism>
<keyword evidence="1" id="KW-0812">Transmembrane</keyword>
<dbReference type="Proteomes" id="UP000238274">
    <property type="component" value="Unassembled WGS sequence"/>
</dbReference>
<evidence type="ECO:0000313" key="3">
    <source>
        <dbReference type="Proteomes" id="UP000238274"/>
    </source>
</evidence>
<keyword evidence="3" id="KW-1185">Reference proteome</keyword>
<reference evidence="2 3" key="1">
    <citation type="submission" date="2017-12" db="EMBL/GenBank/DDBJ databases">
        <title>Gene loss provides genomic basis for host adaptation in cereal stripe rust fungi.</title>
        <authorList>
            <person name="Xia C."/>
        </authorList>
    </citation>
    <scope>NUCLEOTIDE SEQUENCE [LARGE SCALE GENOMIC DNA]</scope>
    <source>
        <strain evidence="2 3">93TX-2</strain>
    </source>
</reference>
<dbReference type="AlphaFoldDB" id="A0A2S4WFD2"/>
<gene>
    <name evidence="2" type="ORF">PSHT_03480</name>
</gene>
<dbReference type="EMBL" id="PKSM01000033">
    <property type="protein sequence ID" value="POW20484.1"/>
    <property type="molecule type" value="Genomic_DNA"/>
</dbReference>
<comment type="caution">
    <text evidence="2">The sequence shown here is derived from an EMBL/GenBank/DDBJ whole genome shotgun (WGS) entry which is preliminary data.</text>
</comment>
<protein>
    <submittedName>
        <fullName evidence="2">Uncharacterized protein</fullName>
    </submittedName>
</protein>